<dbReference type="InterPro" id="IPR036188">
    <property type="entry name" value="FAD/NAD-bd_sf"/>
</dbReference>
<dbReference type="GO" id="GO:0004497">
    <property type="term" value="F:monooxygenase activity"/>
    <property type="evidence" value="ECO:0007669"/>
    <property type="project" value="UniProtKB-KW"/>
</dbReference>
<evidence type="ECO:0000259" key="7">
    <source>
        <dbReference type="Pfam" id="PF01494"/>
    </source>
</evidence>
<dbReference type="InterPro" id="IPR050493">
    <property type="entry name" value="FAD-dep_Monooxygenase_BioMet"/>
</dbReference>
<proteinExistence type="inferred from homology"/>
<dbReference type="InterPro" id="IPR002938">
    <property type="entry name" value="FAD-bd"/>
</dbReference>
<dbReference type="Gene3D" id="3.50.50.60">
    <property type="entry name" value="FAD/NAD(P)-binding domain"/>
    <property type="match status" value="1"/>
</dbReference>
<gene>
    <name evidence="8" type="ORF">SCLCIDRAFT_1210574</name>
</gene>
<feature type="transmembrane region" description="Helical" evidence="6">
    <location>
        <begin position="12"/>
        <end position="31"/>
    </location>
</feature>
<keyword evidence="6" id="KW-0812">Transmembrane</keyword>
<name>A0A0C3A0D2_9AGAM</name>
<dbReference type="InParanoid" id="A0A0C3A0D2"/>
<dbReference type="PRINTS" id="PR00420">
    <property type="entry name" value="RNGMNOXGNASE"/>
</dbReference>
<comment type="similarity">
    <text evidence="1">Belongs to the paxM FAD-dependent monooxygenase family.</text>
</comment>
<sequence>MSRSGNKFEVIIAGGGIAGAAVALFLSHLNVHVTILESRPYRPAIHDGGIIMLGPNGMNVLQGLGLADKLLQRESGLQVSHITINDGDGQLIGRVPQGSVERHGFLSTVILRWDIHEVLLDEVERKGLDMRWNSRVQSVDESDSGVLVHWSEAAEMKEKKADLLIGADGIWSMTRPSMYKCMGLEAPKPRYSGLVGIGCILSIDAIPGLSKFLTLEDPVVMVHSRLGFVGMMRYDKDGKKIGWWTTHEASERSREEWNIPKEQLFRELHERYSKSAFPIPQLVQTSEALDERPLIVWPVYEVEKLGKWHSKRIVLIGDAAHAMPPHSGQGASQALEDAAYLAYLIRQHLDQRSDSVQGSAGTELHSLLDTFQKERQPRVDEMIDEANRRGDRKRETSQIGMFIRKWILKILILFMSQKWMDRWFAYKVPGIDEWAGLRSAATQE</sequence>
<evidence type="ECO:0000256" key="1">
    <source>
        <dbReference type="ARBA" id="ARBA00007992"/>
    </source>
</evidence>
<feature type="domain" description="FAD-binding" evidence="7">
    <location>
        <begin position="8"/>
        <end position="385"/>
    </location>
</feature>
<organism evidence="8 9">
    <name type="scientific">Scleroderma citrinum Foug A</name>
    <dbReference type="NCBI Taxonomy" id="1036808"/>
    <lineage>
        <taxon>Eukaryota</taxon>
        <taxon>Fungi</taxon>
        <taxon>Dikarya</taxon>
        <taxon>Basidiomycota</taxon>
        <taxon>Agaricomycotina</taxon>
        <taxon>Agaricomycetes</taxon>
        <taxon>Agaricomycetidae</taxon>
        <taxon>Boletales</taxon>
        <taxon>Sclerodermatineae</taxon>
        <taxon>Sclerodermataceae</taxon>
        <taxon>Scleroderma</taxon>
    </lineage>
</organism>
<keyword evidence="6" id="KW-0472">Membrane</keyword>
<protein>
    <recommendedName>
        <fullName evidence="7">FAD-binding domain-containing protein</fullName>
    </recommendedName>
</protein>
<evidence type="ECO:0000256" key="2">
    <source>
        <dbReference type="ARBA" id="ARBA00022630"/>
    </source>
</evidence>
<evidence type="ECO:0000256" key="6">
    <source>
        <dbReference type="SAM" id="Phobius"/>
    </source>
</evidence>
<reference evidence="9" key="2">
    <citation type="submission" date="2015-01" db="EMBL/GenBank/DDBJ databases">
        <title>Evolutionary Origins and Diversification of the Mycorrhizal Mutualists.</title>
        <authorList>
            <consortium name="DOE Joint Genome Institute"/>
            <consortium name="Mycorrhizal Genomics Consortium"/>
            <person name="Kohler A."/>
            <person name="Kuo A."/>
            <person name="Nagy L.G."/>
            <person name="Floudas D."/>
            <person name="Copeland A."/>
            <person name="Barry K.W."/>
            <person name="Cichocki N."/>
            <person name="Veneault-Fourrey C."/>
            <person name="LaButti K."/>
            <person name="Lindquist E.A."/>
            <person name="Lipzen A."/>
            <person name="Lundell T."/>
            <person name="Morin E."/>
            <person name="Murat C."/>
            <person name="Riley R."/>
            <person name="Ohm R."/>
            <person name="Sun H."/>
            <person name="Tunlid A."/>
            <person name="Henrissat B."/>
            <person name="Grigoriev I.V."/>
            <person name="Hibbett D.S."/>
            <person name="Martin F."/>
        </authorList>
    </citation>
    <scope>NUCLEOTIDE SEQUENCE [LARGE SCALE GENOMIC DNA]</scope>
    <source>
        <strain evidence="9">Foug A</strain>
    </source>
</reference>
<dbReference type="SUPFAM" id="SSF51905">
    <property type="entry name" value="FAD/NAD(P)-binding domain"/>
    <property type="match status" value="1"/>
</dbReference>
<keyword evidence="3" id="KW-0274">FAD</keyword>
<dbReference type="EMBL" id="KN822014">
    <property type="protein sequence ID" value="KIM67093.1"/>
    <property type="molecule type" value="Genomic_DNA"/>
</dbReference>
<dbReference type="OrthoDB" id="47494at2759"/>
<evidence type="ECO:0000313" key="8">
    <source>
        <dbReference type="EMBL" id="KIM67093.1"/>
    </source>
</evidence>
<dbReference type="Proteomes" id="UP000053989">
    <property type="component" value="Unassembled WGS sequence"/>
</dbReference>
<reference evidence="8 9" key="1">
    <citation type="submission" date="2014-04" db="EMBL/GenBank/DDBJ databases">
        <authorList>
            <consortium name="DOE Joint Genome Institute"/>
            <person name="Kuo A."/>
            <person name="Kohler A."/>
            <person name="Nagy L.G."/>
            <person name="Floudas D."/>
            <person name="Copeland A."/>
            <person name="Barry K.W."/>
            <person name="Cichocki N."/>
            <person name="Veneault-Fourrey C."/>
            <person name="LaButti K."/>
            <person name="Lindquist E.A."/>
            <person name="Lipzen A."/>
            <person name="Lundell T."/>
            <person name="Morin E."/>
            <person name="Murat C."/>
            <person name="Sun H."/>
            <person name="Tunlid A."/>
            <person name="Henrissat B."/>
            <person name="Grigoriev I.V."/>
            <person name="Hibbett D.S."/>
            <person name="Martin F."/>
            <person name="Nordberg H.P."/>
            <person name="Cantor M.N."/>
            <person name="Hua S.X."/>
        </authorList>
    </citation>
    <scope>NUCLEOTIDE SEQUENCE [LARGE SCALE GENOMIC DNA]</scope>
    <source>
        <strain evidence="8 9">Foug A</strain>
    </source>
</reference>
<keyword evidence="6" id="KW-1133">Transmembrane helix</keyword>
<keyword evidence="2" id="KW-0285">Flavoprotein</keyword>
<evidence type="ECO:0000256" key="3">
    <source>
        <dbReference type="ARBA" id="ARBA00022827"/>
    </source>
</evidence>
<dbReference type="STRING" id="1036808.A0A0C3A0D2"/>
<dbReference type="PANTHER" id="PTHR13789:SF309">
    <property type="entry name" value="PUTATIVE (AFU_ORTHOLOGUE AFUA_6G14510)-RELATED"/>
    <property type="match status" value="1"/>
</dbReference>
<accession>A0A0C3A0D2</accession>
<evidence type="ECO:0000256" key="4">
    <source>
        <dbReference type="ARBA" id="ARBA00023002"/>
    </source>
</evidence>
<keyword evidence="9" id="KW-1185">Reference proteome</keyword>
<evidence type="ECO:0000256" key="5">
    <source>
        <dbReference type="ARBA" id="ARBA00023033"/>
    </source>
</evidence>
<keyword evidence="4" id="KW-0560">Oxidoreductase</keyword>
<dbReference type="AlphaFoldDB" id="A0A0C3A0D2"/>
<dbReference type="Pfam" id="PF01494">
    <property type="entry name" value="FAD_binding_3"/>
    <property type="match status" value="1"/>
</dbReference>
<dbReference type="PANTHER" id="PTHR13789">
    <property type="entry name" value="MONOOXYGENASE"/>
    <property type="match status" value="1"/>
</dbReference>
<keyword evidence="5" id="KW-0503">Monooxygenase</keyword>
<dbReference type="HOGENOM" id="CLU_009665_19_5_1"/>
<dbReference type="GO" id="GO:0071949">
    <property type="term" value="F:FAD binding"/>
    <property type="evidence" value="ECO:0007669"/>
    <property type="project" value="InterPro"/>
</dbReference>
<evidence type="ECO:0000313" key="9">
    <source>
        <dbReference type="Proteomes" id="UP000053989"/>
    </source>
</evidence>